<gene>
    <name evidence="2" type="ORF">NTJ_10977</name>
</gene>
<dbReference type="EMBL" id="AP028917">
    <property type="protein sequence ID" value="BES98162.1"/>
    <property type="molecule type" value="Genomic_DNA"/>
</dbReference>
<feature type="region of interest" description="Disordered" evidence="1">
    <location>
        <begin position="123"/>
        <end position="154"/>
    </location>
</feature>
<evidence type="ECO:0000313" key="2">
    <source>
        <dbReference type="EMBL" id="BES98162.1"/>
    </source>
</evidence>
<sequence length="302" mass="34364">MYRKGLPALRRCLRRRSLTGGGPRDDEPGGDVGRQEEEEEELIASKRSREMRRKHNAPSKQVEPSSSYDGIRRSTRQRKVIFENVSDSWIVGNRAVRGYPDYLRSPRHVRVTRRSLRAVRYTSANGLDEDDDEVEEPDDDVEVVEEEQTRSKTNGTASLHASINGLLATEAATTKTKEETPKWISGKKKRKEAFQDMYARVKRRRRAAAQQRRSPDSMSASENNSRGYSLRKTKPAVQRFQIEWLTIFHSYGTSWSENYRSIAAAGLEKKPIATIFPGLMLGTGTPVGCTNCQKFNGPYHKQ</sequence>
<evidence type="ECO:0000256" key="1">
    <source>
        <dbReference type="SAM" id="MobiDB-lite"/>
    </source>
</evidence>
<keyword evidence="3" id="KW-1185">Reference proteome</keyword>
<accession>A0ABN7B3F4</accession>
<feature type="compositionally biased region" description="Polar residues" evidence="1">
    <location>
        <begin position="216"/>
        <end position="227"/>
    </location>
</feature>
<protein>
    <submittedName>
        <fullName evidence="2">ATPase family associated with various cellular activities (AAA)</fullName>
    </submittedName>
</protein>
<proteinExistence type="predicted"/>
<feature type="compositionally biased region" description="Polar residues" evidence="1">
    <location>
        <begin position="58"/>
        <end position="68"/>
    </location>
</feature>
<evidence type="ECO:0000313" key="3">
    <source>
        <dbReference type="Proteomes" id="UP001307889"/>
    </source>
</evidence>
<feature type="compositionally biased region" description="Acidic residues" evidence="1">
    <location>
        <begin position="127"/>
        <end position="146"/>
    </location>
</feature>
<feature type="region of interest" description="Disordered" evidence="1">
    <location>
        <begin position="13"/>
        <end position="71"/>
    </location>
</feature>
<reference evidence="2 3" key="1">
    <citation type="submission" date="2023-09" db="EMBL/GenBank/DDBJ databases">
        <title>Nesidiocoris tenuis whole genome shotgun sequence.</title>
        <authorList>
            <person name="Shibata T."/>
            <person name="Shimoda M."/>
            <person name="Kobayashi T."/>
            <person name="Uehara T."/>
        </authorList>
    </citation>
    <scope>NUCLEOTIDE SEQUENCE [LARGE SCALE GENOMIC DNA]</scope>
    <source>
        <strain evidence="2 3">Japan</strain>
    </source>
</reference>
<name>A0ABN7B3F4_9HEMI</name>
<dbReference type="Proteomes" id="UP001307889">
    <property type="component" value="Chromosome 9"/>
</dbReference>
<organism evidence="2 3">
    <name type="scientific">Nesidiocoris tenuis</name>
    <dbReference type="NCBI Taxonomy" id="355587"/>
    <lineage>
        <taxon>Eukaryota</taxon>
        <taxon>Metazoa</taxon>
        <taxon>Ecdysozoa</taxon>
        <taxon>Arthropoda</taxon>
        <taxon>Hexapoda</taxon>
        <taxon>Insecta</taxon>
        <taxon>Pterygota</taxon>
        <taxon>Neoptera</taxon>
        <taxon>Paraneoptera</taxon>
        <taxon>Hemiptera</taxon>
        <taxon>Heteroptera</taxon>
        <taxon>Panheteroptera</taxon>
        <taxon>Cimicomorpha</taxon>
        <taxon>Miridae</taxon>
        <taxon>Dicyphina</taxon>
        <taxon>Nesidiocoris</taxon>
    </lineage>
</organism>
<feature type="region of interest" description="Disordered" evidence="1">
    <location>
        <begin position="170"/>
        <end position="230"/>
    </location>
</feature>